<dbReference type="EMBL" id="DS028102">
    <property type="protein sequence ID" value="KMP02295.1"/>
    <property type="molecule type" value="Genomic_DNA"/>
</dbReference>
<feature type="compositionally biased region" description="Basic and acidic residues" evidence="1">
    <location>
        <begin position="9"/>
        <end position="19"/>
    </location>
</feature>
<feature type="region of interest" description="Disordered" evidence="1">
    <location>
        <begin position="215"/>
        <end position="238"/>
    </location>
</feature>
<protein>
    <submittedName>
        <fullName evidence="2">Uncharacterized protein</fullName>
    </submittedName>
</protein>
<evidence type="ECO:0000313" key="3">
    <source>
        <dbReference type="Proteomes" id="UP000054565"/>
    </source>
</evidence>
<proteinExistence type="predicted"/>
<feature type="compositionally biased region" description="Basic and acidic residues" evidence="1">
    <location>
        <begin position="459"/>
        <end position="471"/>
    </location>
</feature>
<feature type="region of interest" description="Disordered" evidence="1">
    <location>
        <begin position="341"/>
        <end position="364"/>
    </location>
</feature>
<feature type="compositionally biased region" description="Gly residues" evidence="1">
    <location>
        <begin position="602"/>
        <end position="625"/>
    </location>
</feature>
<name>A0A0J6Y3H9_COCIT</name>
<organism evidence="2 3">
    <name type="scientific">Coccidioides immitis RMSCC 2394</name>
    <dbReference type="NCBI Taxonomy" id="404692"/>
    <lineage>
        <taxon>Eukaryota</taxon>
        <taxon>Fungi</taxon>
        <taxon>Dikarya</taxon>
        <taxon>Ascomycota</taxon>
        <taxon>Pezizomycotina</taxon>
        <taxon>Eurotiomycetes</taxon>
        <taxon>Eurotiomycetidae</taxon>
        <taxon>Onygenales</taxon>
        <taxon>Onygenaceae</taxon>
        <taxon>Coccidioides</taxon>
    </lineage>
</organism>
<feature type="compositionally biased region" description="Basic and acidic residues" evidence="1">
    <location>
        <begin position="46"/>
        <end position="60"/>
    </location>
</feature>
<gene>
    <name evidence="2" type="ORF">CIRG_10118</name>
</gene>
<feature type="region of interest" description="Disordered" evidence="1">
    <location>
        <begin position="382"/>
        <end position="646"/>
    </location>
</feature>
<feature type="compositionally biased region" description="Low complexity" evidence="1">
    <location>
        <begin position="95"/>
        <end position="107"/>
    </location>
</feature>
<feature type="compositionally biased region" description="Basic and acidic residues" evidence="1">
    <location>
        <begin position="412"/>
        <end position="447"/>
    </location>
</feature>
<evidence type="ECO:0000313" key="2">
    <source>
        <dbReference type="EMBL" id="KMP02295.1"/>
    </source>
</evidence>
<dbReference type="AlphaFoldDB" id="A0A0J6Y3H9"/>
<accession>A0A0J6Y3H9</accession>
<feature type="region of interest" description="Disordered" evidence="1">
    <location>
        <begin position="293"/>
        <end position="319"/>
    </location>
</feature>
<feature type="compositionally biased region" description="Low complexity" evidence="1">
    <location>
        <begin position="135"/>
        <end position="144"/>
    </location>
</feature>
<feature type="compositionally biased region" description="Low complexity" evidence="1">
    <location>
        <begin position="626"/>
        <end position="640"/>
    </location>
</feature>
<dbReference type="Proteomes" id="UP000054565">
    <property type="component" value="Unassembled WGS sequence"/>
</dbReference>
<reference evidence="3" key="1">
    <citation type="journal article" date="2010" name="Genome Res.">
        <title>Population genomic sequencing of Coccidioides fungi reveals recent hybridization and transposon control.</title>
        <authorList>
            <person name="Neafsey D.E."/>
            <person name="Barker B.M."/>
            <person name="Sharpton T.J."/>
            <person name="Stajich J.E."/>
            <person name="Park D.J."/>
            <person name="Whiston E."/>
            <person name="Hung C.-Y."/>
            <person name="McMahan C."/>
            <person name="White J."/>
            <person name="Sykes S."/>
            <person name="Heiman D."/>
            <person name="Young S."/>
            <person name="Zeng Q."/>
            <person name="Abouelleil A."/>
            <person name="Aftuck L."/>
            <person name="Bessette D."/>
            <person name="Brown A."/>
            <person name="FitzGerald M."/>
            <person name="Lui A."/>
            <person name="Macdonald J.P."/>
            <person name="Priest M."/>
            <person name="Orbach M.J."/>
            <person name="Galgiani J.N."/>
            <person name="Kirkland T.N."/>
            <person name="Cole G.T."/>
            <person name="Birren B.W."/>
            <person name="Henn M.R."/>
            <person name="Taylor J.W."/>
            <person name="Rounsley S.D."/>
        </authorList>
    </citation>
    <scope>NUCLEOTIDE SEQUENCE [LARGE SCALE GENOMIC DNA]</scope>
    <source>
        <strain evidence="3">RMSCC 2394</strain>
    </source>
</reference>
<evidence type="ECO:0000256" key="1">
    <source>
        <dbReference type="SAM" id="MobiDB-lite"/>
    </source>
</evidence>
<feature type="compositionally biased region" description="Basic and acidic residues" evidence="1">
    <location>
        <begin position="523"/>
        <end position="586"/>
    </location>
</feature>
<feature type="compositionally biased region" description="Polar residues" evidence="1">
    <location>
        <begin position="115"/>
        <end position="132"/>
    </location>
</feature>
<feature type="region of interest" description="Disordered" evidence="1">
    <location>
        <begin position="1"/>
        <end position="186"/>
    </location>
</feature>
<sequence>MRRLKSLGHKKDQGGGHDRTSKHRPKGLMTGPGSHFSTSRSGRTAAETHDASARERRPTLTEEQIPGGLAGPERQVSDEAHPETMAVGTTQVNGTTSAEETQPTTEAEPARPRSVSVSGPTQASGPNNQQRAFPSLRSSRGRSLGVHDEQGAAVAAAASAYCTKEKVSKRAMGQQPPPAAEAVQEERFGEYEKVGTTGGVDEKYDRAAWEDDEIIESGGLSSALPANPGVDEEEEWDLPASMSTPAVIATAEAERPALARAPSPRRSETLVIGNATEIPYVSTEEQAAAPVQVGGREGGEGGVGVGSARGAEGVGRQQPQPASMIPVYLLAAQQAEAERAVVEAHKSRPEALTTEQKEAKEKEEPRVILAYECAVLQAEAEAELAQRQKRRTSGRIPEASGEEKPGQLPEQFRGEERPGAVPGRREPAREAERTEESKRFREGDKEAGLVAGVGQPPRNESDREEIPEQFRAETPGQPVEERPQAPVQERVAGMAPGAEEPVEAVPPPHEGEEAHKQSRWARRRAEKDAKALEKKRQREEKDRQKEEKRRQREAVKQQLGEQKESRKAEPGRPERRDSKMEEDRGFFNKILRRASTKQSGVGDTGAAGGGSGGNVEGGGQVGGQQTGTTTTAAENATANQPAVLAS</sequence>
<dbReference type="OrthoDB" id="10392702at2759"/>